<keyword evidence="1" id="KW-0472">Membrane</keyword>
<organism evidence="1 2">
    <name type="scientific">Paramuricea clavata</name>
    <name type="common">Red gorgonian</name>
    <name type="synonym">Violescent sea-whip</name>
    <dbReference type="NCBI Taxonomy" id="317549"/>
    <lineage>
        <taxon>Eukaryota</taxon>
        <taxon>Metazoa</taxon>
        <taxon>Cnidaria</taxon>
        <taxon>Anthozoa</taxon>
        <taxon>Octocorallia</taxon>
        <taxon>Malacalcyonacea</taxon>
        <taxon>Plexauridae</taxon>
        <taxon>Paramuricea</taxon>
    </lineage>
</organism>
<evidence type="ECO:0000313" key="1">
    <source>
        <dbReference type="EMBL" id="CAB4002949.1"/>
    </source>
</evidence>
<dbReference type="EMBL" id="CACRXK020004494">
    <property type="protein sequence ID" value="CAB4002949.1"/>
    <property type="molecule type" value="Genomic_DNA"/>
</dbReference>
<reference evidence="1" key="1">
    <citation type="submission" date="2020-04" db="EMBL/GenBank/DDBJ databases">
        <authorList>
            <person name="Alioto T."/>
            <person name="Alioto T."/>
            <person name="Gomez Garrido J."/>
        </authorList>
    </citation>
    <scope>NUCLEOTIDE SEQUENCE</scope>
    <source>
        <strain evidence="1">A484AB</strain>
    </source>
</reference>
<dbReference type="PANTHER" id="PTHR31134:SF1">
    <property type="entry name" value="TRANSMEMBRANE PROTEIN 128"/>
    <property type="match status" value="1"/>
</dbReference>
<sequence length="201" mass="23979">MIICHQKYHLQEFDYLTLALHEVLFSNNNKNKMAFKLDENLKKAFLKHRRGEYDQKLDDRLQREGRKILEENDPKKKSKTMLNIHMVFWMVASMAVYYYTDFYMAIKIDPRVYRLWLYIGCVLLLVNFTIAFYLIFWCSYHKKIEDWDSHAPFAIPVATAAFIAGMICCVYALWPVWGYFTPLILFTLFMGVLFLLTLIPI</sequence>
<protein>
    <submittedName>
        <fullName evidence="1">Transmembrane 128-like</fullName>
    </submittedName>
</protein>
<dbReference type="AlphaFoldDB" id="A0A7D9E7I3"/>
<keyword evidence="1" id="KW-0812">Transmembrane</keyword>
<comment type="caution">
    <text evidence="1">The sequence shown here is derived from an EMBL/GenBank/DDBJ whole genome shotgun (WGS) entry which is preliminary data.</text>
</comment>
<evidence type="ECO:0000313" key="2">
    <source>
        <dbReference type="Proteomes" id="UP001152795"/>
    </source>
</evidence>
<accession>A0A7D9E7I3</accession>
<proteinExistence type="predicted"/>
<dbReference type="Proteomes" id="UP001152795">
    <property type="component" value="Unassembled WGS sequence"/>
</dbReference>
<dbReference type="OrthoDB" id="58903at2759"/>
<gene>
    <name evidence="1" type="ORF">PACLA_8A027040</name>
</gene>
<keyword evidence="2" id="KW-1185">Reference proteome</keyword>
<dbReference type="InterPro" id="IPR033579">
    <property type="entry name" value="TMEM128"/>
</dbReference>
<dbReference type="Pfam" id="PF20479">
    <property type="entry name" value="TMEM128"/>
    <property type="match status" value="1"/>
</dbReference>
<dbReference type="PANTHER" id="PTHR31134">
    <property type="entry name" value="TRANSMEMBRANE PROTEIN 128"/>
    <property type="match status" value="1"/>
</dbReference>
<name>A0A7D9E7I3_PARCT</name>